<feature type="domain" description="HTH iclR-type" evidence="5">
    <location>
        <begin position="33"/>
        <end position="95"/>
    </location>
</feature>
<keyword evidence="8" id="KW-1185">Reference proteome</keyword>
<dbReference type="PANTHER" id="PTHR30136:SF35">
    <property type="entry name" value="HTH-TYPE TRANSCRIPTIONAL REGULATOR RV1719"/>
    <property type="match status" value="1"/>
</dbReference>
<dbReference type="InterPro" id="IPR005471">
    <property type="entry name" value="Tscrpt_reg_IclR_N"/>
</dbReference>
<feature type="region of interest" description="Disordered" evidence="4">
    <location>
        <begin position="1"/>
        <end position="30"/>
    </location>
</feature>
<dbReference type="Pfam" id="PF09339">
    <property type="entry name" value="HTH_IclR"/>
    <property type="match status" value="1"/>
</dbReference>
<evidence type="ECO:0000256" key="1">
    <source>
        <dbReference type="ARBA" id="ARBA00023015"/>
    </source>
</evidence>
<dbReference type="Gene3D" id="1.10.10.10">
    <property type="entry name" value="Winged helix-like DNA-binding domain superfamily/Winged helix DNA-binding domain"/>
    <property type="match status" value="1"/>
</dbReference>
<evidence type="ECO:0000256" key="3">
    <source>
        <dbReference type="ARBA" id="ARBA00023163"/>
    </source>
</evidence>
<dbReference type="InterPro" id="IPR036388">
    <property type="entry name" value="WH-like_DNA-bd_sf"/>
</dbReference>
<evidence type="ECO:0000259" key="5">
    <source>
        <dbReference type="PROSITE" id="PS51077"/>
    </source>
</evidence>
<evidence type="ECO:0000256" key="2">
    <source>
        <dbReference type="ARBA" id="ARBA00023125"/>
    </source>
</evidence>
<keyword evidence="2" id="KW-0238">DNA-binding</keyword>
<dbReference type="InterPro" id="IPR050707">
    <property type="entry name" value="HTH_MetabolicPath_Reg"/>
</dbReference>
<keyword evidence="1" id="KW-0805">Transcription regulation</keyword>
<name>A0A437M0C6_9SPHN</name>
<comment type="caution">
    <text evidence="7">The sequence shown here is derived from an EMBL/GenBank/DDBJ whole genome shotgun (WGS) entry which is preliminary data.</text>
</comment>
<dbReference type="SUPFAM" id="SSF55781">
    <property type="entry name" value="GAF domain-like"/>
    <property type="match status" value="1"/>
</dbReference>
<organism evidence="7 8">
    <name type="scientific">Sphingomonas crocodyli</name>
    <dbReference type="NCBI Taxonomy" id="1979270"/>
    <lineage>
        <taxon>Bacteria</taxon>
        <taxon>Pseudomonadati</taxon>
        <taxon>Pseudomonadota</taxon>
        <taxon>Alphaproteobacteria</taxon>
        <taxon>Sphingomonadales</taxon>
        <taxon>Sphingomonadaceae</taxon>
        <taxon>Sphingomonas</taxon>
    </lineage>
</organism>
<dbReference type="GO" id="GO:0045892">
    <property type="term" value="P:negative regulation of DNA-templated transcription"/>
    <property type="evidence" value="ECO:0007669"/>
    <property type="project" value="TreeGrafter"/>
</dbReference>
<reference evidence="7 8" key="1">
    <citation type="submission" date="2019-01" db="EMBL/GenBank/DDBJ databases">
        <authorList>
            <person name="Chen W.-M."/>
        </authorList>
    </citation>
    <scope>NUCLEOTIDE SEQUENCE [LARGE SCALE GENOMIC DNA]</scope>
    <source>
        <strain evidence="7 8">CCP-7</strain>
    </source>
</reference>
<accession>A0A437M0C6</accession>
<dbReference type="Gene3D" id="3.30.450.40">
    <property type="match status" value="1"/>
</dbReference>
<evidence type="ECO:0000256" key="4">
    <source>
        <dbReference type="SAM" id="MobiDB-lite"/>
    </source>
</evidence>
<dbReference type="RefSeq" id="WP_164857279.1">
    <property type="nucleotide sequence ID" value="NZ_SACN01000002.1"/>
</dbReference>
<dbReference type="PROSITE" id="PS51078">
    <property type="entry name" value="ICLR_ED"/>
    <property type="match status" value="1"/>
</dbReference>
<dbReference type="SUPFAM" id="SSF46785">
    <property type="entry name" value="Winged helix' DNA-binding domain"/>
    <property type="match status" value="1"/>
</dbReference>
<proteinExistence type="predicted"/>
<feature type="domain" description="IclR-ED" evidence="6">
    <location>
        <begin position="96"/>
        <end position="285"/>
    </location>
</feature>
<evidence type="ECO:0000259" key="6">
    <source>
        <dbReference type="PROSITE" id="PS51078"/>
    </source>
</evidence>
<sequence>MLGQSVMNAGSDKDINEPRDARANSATKPRNTVKSGIRAVEVIDYFMQVAEPVRTATLSKALGIPNSSADELLRTLAASGYLNYDVEQKLYSPSYKLVSNIRAVERNFFGEDVVARMMSDLRSETGASVVLTQQNDCWMDSVARVTGSWIEQSERYPAELVCYQGDRWQPSTNFAAAILTRYSNVQLADLTQRIQRLGLGPSGPSLFDGLIGTVERTRSRGYAVFRGDEGNPVNSIAVPLVMRHAASPYAIGLIGPSLFASAGDEREVAQILRRITDRYIDRINGLA</sequence>
<gene>
    <name evidence="7" type="ORF">EOD43_16370</name>
</gene>
<keyword evidence="3" id="KW-0804">Transcription</keyword>
<dbReference type="PROSITE" id="PS51077">
    <property type="entry name" value="HTH_ICLR"/>
    <property type="match status" value="1"/>
</dbReference>
<dbReference type="EMBL" id="SACN01000002">
    <property type="protein sequence ID" value="RVT91098.1"/>
    <property type="molecule type" value="Genomic_DNA"/>
</dbReference>
<dbReference type="Proteomes" id="UP000282971">
    <property type="component" value="Unassembled WGS sequence"/>
</dbReference>
<dbReference type="AlphaFoldDB" id="A0A437M0C6"/>
<dbReference type="GO" id="GO:0003700">
    <property type="term" value="F:DNA-binding transcription factor activity"/>
    <property type="evidence" value="ECO:0007669"/>
    <property type="project" value="TreeGrafter"/>
</dbReference>
<dbReference type="PANTHER" id="PTHR30136">
    <property type="entry name" value="HELIX-TURN-HELIX TRANSCRIPTIONAL REGULATOR, ICLR FAMILY"/>
    <property type="match status" value="1"/>
</dbReference>
<evidence type="ECO:0000313" key="7">
    <source>
        <dbReference type="EMBL" id="RVT91098.1"/>
    </source>
</evidence>
<evidence type="ECO:0000313" key="8">
    <source>
        <dbReference type="Proteomes" id="UP000282971"/>
    </source>
</evidence>
<dbReference type="InterPro" id="IPR014757">
    <property type="entry name" value="Tscrpt_reg_IclR_C"/>
</dbReference>
<feature type="compositionally biased region" description="Basic and acidic residues" evidence="4">
    <location>
        <begin position="11"/>
        <end position="22"/>
    </location>
</feature>
<dbReference type="InterPro" id="IPR036390">
    <property type="entry name" value="WH_DNA-bd_sf"/>
</dbReference>
<protein>
    <submittedName>
        <fullName evidence="7">Transcriptional regulator</fullName>
    </submittedName>
</protein>
<dbReference type="InterPro" id="IPR029016">
    <property type="entry name" value="GAF-like_dom_sf"/>
</dbReference>
<dbReference type="GO" id="GO:0003677">
    <property type="term" value="F:DNA binding"/>
    <property type="evidence" value="ECO:0007669"/>
    <property type="project" value="UniProtKB-KW"/>
</dbReference>